<sequence length="544" mass="58433">MTSMPDPWAQVWQTLRLFAVDPVGLGGLVLRARAGPARDMFVAAMPDLGLPKQRLHRSLSDAELFASMDFAATLSCGRPVYRPGLLTKPSAYHLSMAERCPAELAAKLAAQLDAGQSCLVAFDEGADPDETLPLALSDRVAFRIDLTDLRITEPRDLGTDKLMAARAALPMVQTSAEDISTLVQLSTRLGIDSLRAPYFALRAARCNAALNGRLSLSIEDLEIAAMLVLSHRATCLPTSEPEPEEQAAEPPEPSTNNKGMPDQDVLVEAVRMALPDGILPSALAQRTTATGTGAGDSRIARQRGRPIAPRRRRPDGRSRVDLIATLRMAAPWQKLRRATQGRISVLPSDICLKRFETQTERLLIFLVDASGSAARARLNEAKGAVEHLLARAYSHRDHVALIGFRNSSADILLPPNRSLVLAKRRLAALPGGGATPLADGLHCAGLMAGSALKRGMTPTVILLTDGRANVALDGQRDRNKAAEDAELTADWLRASKVRSVVLDTAIRPQKPLQNLAQRLGADHIALPRSSAAGMTQAIETAVNT</sequence>
<evidence type="ECO:0000256" key="1">
    <source>
        <dbReference type="ARBA" id="ARBA00005799"/>
    </source>
</evidence>
<dbReference type="PANTHER" id="PTHR43473">
    <property type="entry name" value="MAGNESIUM-CHELATASE SUBUNIT CHLD, CHLOROPLASTIC"/>
    <property type="match status" value="1"/>
</dbReference>
<dbReference type="Pfam" id="PF17863">
    <property type="entry name" value="AAA_lid_2"/>
    <property type="match status" value="1"/>
</dbReference>
<dbReference type="Gene3D" id="3.40.50.410">
    <property type="entry name" value="von Willebrand factor, type A domain"/>
    <property type="match status" value="1"/>
</dbReference>
<accession>A0A0X3TVQ1</accession>
<evidence type="ECO:0000313" key="4">
    <source>
        <dbReference type="EMBL" id="KUJ79785.1"/>
    </source>
</evidence>
<dbReference type="InterPro" id="IPR002035">
    <property type="entry name" value="VWF_A"/>
</dbReference>
<feature type="region of interest" description="Disordered" evidence="2">
    <location>
        <begin position="281"/>
        <end position="318"/>
    </location>
</feature>
<organism evidence="4 5">
    <name type="scientific">Ruegeria profundi</name>
    <dbReference type="NCBI Taxonomy" id="1685378"/>
    <lineage>
        <taxon>Bacteria</taxon>
        <taxon>Pseudomonadati</taxon>
        <taxon>Pseudomonadota</taxon>
        <taxon>Alphaproteobacteria</taxon>
        <taxon>Rhodobacterales</taxon>
        <taxon>Roseobacteraceae</taxon>
        <taxon>Ruegeria</taxon>
    </lineage>
</organism>
<dbReference type="STRING" id="1685378.AVO44_06300"/>
<evidence type="ECO:0000313" key="5">
    <source>
        <dbReference type="Proteomes" id="UP000053690"/>
    </source>
</evidence>
<dbReference type="AlphaFoldDB" id="A0A0X3TVQ1"/>
<keyword evidence="5" id="KW-1185">Reference proteome</keyword>
<reference evidence="5" key="1">
    <citation type="submission" date="2015-12" db="EMBL/GenBank/DDBJ databases">
        <authorList>
            <person name="Zhang G."/>
            <person name="Stingl U."/>
        </authorList>
    </citation>
    <scope>NUCLEOTIDE SEQUENCE [LARGE SCALE GENOMIC DNA]</scope>
    <source>
        <strain evidence="5">ZGT108</strain>
    </source>
</reference>
<gene>
    <name evidence="4" type="ORF">AVO44_06300</name>
</gene>
<dbReference type="CDD" id="cd01451">
    <property type="entry name" value="vWA_Magnesium_chelatase"/>
    <property type="match status" value="1"/>
</dbReference>
<feature type="compositionally biased region" description="Basic residues" evidence="2">
    <location>
        <begin position="300"/>
        <end position="314"/>
    </location>
</feature>
<dbReference type="SMART" id="SM00327">
    <property type="entry name" value="VWA"/>
    <property type="match status" value="1"/>
</dbReference>
<dbReference type="SUPFAM" id="SSF53300">
    <property type="entry name" value="vWA-like"/>
    <property type="match status" value="1"/>
</dbReference>
<dbReference type="Proteomes" id="UP000053690">
    <property type="component" value="Unassembled WGS sequence"/>
</dbReference>
<dbReference type="InterPro" id="IPR041702">
    <property type="entry name" value="BchD/ChlD_VWA"/>
</dbReference>
<dbReference type="Pfam" id="PF13519">
    <property type="entry name" value="VWA_2"/>
    <property type="match status" value="1"/>
</dbReference>
<dbReference type="InterPro" id="IPR041628">
    <property type="entry name" value="ChlI/MoxR_AAA_lid"/>
</dbReference>
<comment type="caution">
    <text evidence="4">The sequence shown here is derived from an EMBL/GenBank/DDBJ whole genome shotgun (WGS) entry which is preliminary data.</text>
</comment>
<dbReference type="EMBL" id="LQBP01000003">
    <property type="protein sequence ID" value="KUJ79785.1"/>
    <property type="molecule type" value="Genomic_DNA"/>
</dbReference>
<dbReference type="PROSITE" id="PS50234">
    <property type="entry name" value="VWFA"/>
    <property type="match status" value="1"/>
</dbReference>
<dbReference type="PANTHER" id="PTHR43473:SF2">
    <property type="entry name" value="MAGNESIUM-CHELATASE SUBUNIT CHLD, CHLOROPLASTIC"/>
    <property type="match status" value="1"/>
</dbReference>
<comment type="similarity">
    <text evidence="1">Belongs to the Mg-chelatase subunits D/I family.</text>
</comment>
<dbReference type="InterPro" id="IPR036465">
    <property type="entry name" value="vWFA_dom_sf"/>
</dbReference>
<evidence type="ECO:0000256" key="2">
    <source>
        <dbReference type="SAM" id="MobiDB-lite"/>
    </source>
</evidence>
<protein>
    <recommendedName>
        <fullName evidence="3">VWFA domain-containing protein</fullName>
    </recommendedName>
</protein>
<proteinExistence type="inferred from homology"/>
<evidence type="ECO:0000259" key="3">
    <source>
        <dbReference type="PROSITE" id="PS50234"/>
    </source>
</evidence>
<name>A0A0X3TVQ1_9RHOB</name>
<feature type="region of interest" description="Disordered" evidence="2">
    <location>
        <begin position="237"/>
        <end position="261"/>
    </location>
</feature>
<dbReference type="Gene3D" id="1.10.8.80">
    <property type="entry name" value="Magnesium chelatase subunit I, C-Terminal domain"/>
    <property type="match status" value="1"/>
</dbReference>
<feature type="domain" description="VWFA" evidence="3">
    <location>
        <begin position="362"/>
        <end position="542"/>
    </location>
</feature>
<dbReference type="RefSeq" id="WP_068334212.1">
    <property type="nucleotide sequence ID" value="NZ_LQBP01000003.1"/>
</dbReference>